<keyword evidence="5 6" id="KW-0472">Membrane</keyword>
<dbReference type="Proteomes" id="UP000286931">
    <property type="component" value="Unassembled WGS sequence"/>
</dbReference>
<feature type="transmembrane region" description="Helical" evidence="6">
    <location>
        <begin position="721"/>
        <end position="748"/>
    </location>
</feature>
<dbReference type="Pfam" id="PF02687">
    <property type="entry name" value="FtsX"/>
    <property type="match status" value="2"/>
</dbReference>
<dbReference type="RefSeq" id="WP_246127028.1">
    <property type="nucleotide sequence ID" value="NZ_BIFH01000029.1"/>
</dbReference>
<evidence type="ECO:0000256" key="3">
    <source>
        <dbReference type="ARBA" id="ARBA00022692"/>
    </source>
</evidence>
<dbReference type="EMBL" id="BIFH01000029">
    <property type="protein sequence ID" value="GCD98761.1"/>
    <property type="molecule type" value="Genomic_DNA"/>
</dbReference>
<organism evidence="8 9">
    <name type="scientific">Embleya hyalina</name>
    <dbReference type="NCBI Taxonomy" id="516124"/>
    <lineage>
        <taxon>Bacteria</taxon>
        <taxon>Bacillati</taxon>
        <taxon>Actinomycetota</taxon>
        <taxon>Actinomycetes</taxon>
        <taxon>Kitasatosporales</taxon>
        <taxon>Streptomycetaceae</taxon>
        <taxon>Embleya</taxon>
    </lineage>
</organism>
<evidence type="ECO:0000259" key="7">
    <source>
        <dbReference type="Pfam" id="PF02687"/>
    </source>
</evidence>
<feature type="transmembrane region" description="Helical" evidence="6">
    <location>
        <begin position="267"/>
        <end position="288"/>
    </location>
</feature>
<keyword evidence="3 6" id="KW-0812">Transmembrane</keyword>
<feature type="domain" description="ABC3 transporter permease C-terminal" evidence="7">
    <location>
        <begin position="267"/>
        <end position="387"/>
    </location>
</feature>
<feature type="transmembrane region" description="Helical" evidence="6">
    <location>
        <begin position="439"/>
        <end position="465"/>
    </location>
</feature>
<name>A0A401YW08_9ACTN</name>
<evidence type="ECO:0000313" key="8">
    <source>
        <dbReference type="EMBL" id="GCD98761.1"/>
    </source>
</evidence>
<feature type="transmembrane region" description="Helical" evidence="6">
    <location>
        <begin position="21"/>
        <end position="42"/>
    </location>
</feature>
<feature type="transmembrane region" description="Helical" evidence="6">
    <location>
        <begin position="317"/>
        <end position="337"/>
    </location>
</feature>
<evidence type="ECO:0000256" key="6">
    <source>
        <dbReference type="SAM" id="Phobius"/>
    </source>
</evidence>
<dbReference type="InterPro" id="IPR038766">
    <property type="entry name" value="Membrane_comp_ABC_pdt"/>
</dbReference>
<dbReference type="PANTHER" id="PTHR30287:SF1">
    <property type="entry name" value="INNER MEMBRANE PROTEIN"/>
    <property type="match status" value="1"/>
</dbReference>
<keyword evidence="9" id="KW-1185">Reference proteome</keyword>
<dbReference type="InterPro" id="IPR003838">
    <property type="entry name" value="ABC3_permease_C"/>
</dbReference>
<accession>A0A401YW08</accession>
<evidence type="ECO:0000313" key="9">
    <source>
        <dbReference type="Proteomes" id="UP000286931"/>
    </source>
</evidence>
<protein>
    <submittedName>
        <fullName evidence="8">ABC transporter permease</fullName>
    </submittedName>
</protein>
<reference evidence="8 9" key="1">
    <citation type="submission" date="2018-12" db="EMBL/GenBank/DDBJ databases">
        <title>Draft genome sequence of Embleya hyalina NBRC 13850T.</title>
        <authorList>
            <person name="Komaki H."/>
            <person name="Hosoyama A."/>
            <person name="Kimura A."/>
            <person name="Ichikawa N."/>
            <person name="Tamura T."/>
        </authorList>
    </citation>
    <scope>NUCLEOTIDE SEQUENCE [LARGE SCALE GENOMIC DNA]</scope>
    <source>
        <strain evidence="8 9">NBRC 13850</strain>
    </source>
</reference>
<gene>
    <name evidence="8" type="ORF">EHYA_06472</name>
</gene>
<feature type="transmembrane region" description="Helical" evidence="6">
    <location>
        <begin position="486"/>
        <end position="509"/>
    </location>
</feature>
<feature type="transmembrane region" description="Helical" evidence="6">
    <location>
        <begin position="808"/>
        <end position="828"/>
    </location>
</feature>
<feature type="domain" description="ABC3 transporter permease C-terminal" evidence="7">
    <location>
        <begin position="725"/>
        <end position="839"/>
    </location>
</feature>
<dbReference type="AlphaFoldDB" id="A0A401YW08"/>
<evidence type="ECO:0000256" key="1">
    <source>
        <dbReference type="ARBA" id="ARBA00004651"/>
    </source>
</evidence>
<evidence type="ECO:0000256" key="2">
    <source>
        <dbReference type="ARBA" id="ARBA00022475"/>
    </source>
</evidence>
<dbReference type="PANTHER" id="PTHR30287">
    <property type="entry name" value="MEMBRANE COMPONENT OF PREDICTED ABC SUPERFAMILY METABOLITE UPTAKE TRANSPORTER"/>
    <property type="match status" value="1"/>
</dbReference>
<feature type="transmembrane region" description="Helical" evidence="6">
    <location>
        <begin position="774"/>
        <end position="796"/>
    </location>
</feature>
<evidence type="ECO:0000256" key="4">
    <source>
        <dbReference type="ARBA" id="ARBA00022989"/>
    </source>
</evidence>
<comment type="subcellular location">
    <subcellularLocation>
        <location evidence="1">Cell membrane</location>
        <topology evidence="1">Multi-pass membrane protein</topology>
    </subcellularLocation>
</comment>
<sequence length="848" mass="86455">MSLLRPNGLARTSVRFRPASFAGSFVALVFAAMLVTMCGVLLESGVRAHSTPERYADTPVLVTGPAKVHKQLGKGEGKYTESAPLPERTRIDAGLAGRIAAVPGVRAVIPDVTFPAQTGRAVVDGHGWSSAALAGTRAGTAPGAGQVVLTNAAAGVAGGAPKVGDTVSLTTPGGEVALRVSAVVPGRGAHLYVSDADAQRLAGHPGSVTAIGVLTAAGADPGTVARDVRAAMAGTDVKVSTGDGRGAAEYIEFGDTQEMLTSIGGTLGGIVLLVAVFVVAGATALSVGQRRRDIALLRAVGATPWQIRRMIATETGLVALVAGAVGVLPGALLARWWFGAMDGRGLIAHGVTVSVGWIPMVVAIGAGAVTALGAGLLAARRSAKIKPTEALGDAASERVFVGWFRLLLGLGTLGGAIAVTRFALHATGEQAVGASGGVIMLFMIAIGLLGPILAHVLVSMIGWIGSRFGTMGQLAFDNARANSRRLASAITPIALAVAFAATLTFMFAAEDHHASVQSRDAVTADRVLAGPGFVPQTTQRVAAAPGVASVTSVLNTSVVVVRDGGLQKESAQGVGGTTRDLATTLDLGVREGSTDALRAGAPQPEGGAIALDRQLASALHGKVGRPVSLWLGDGTPIKPVLVAIYDRGMGTAAATLPRAAVERHVETPWDARLLVRFAPGADVRAADAALTGLVRQHPGTSVDDRAGYAARVDKDREANKWLNYIMLVILAGFATIAAINTMVVTTVARSRELGLMRMIGSTHGQVRAVIRREAILVGVIGLGLGLSVALASLVPFNKGAFDTATPYVPLPLCLAISAAALLLAPLTVAPVTRRLLRVTPIDAVGAKE</sequence>
<keyword evidence="4 6" id="KW-1133">Transmembrane helix</keyword>
<feature type="transmembrane region" description="Helical" evidence="6">
    <location>
        <begin position="400"/>
        <end position="419"/>
    </location>
</feature>
<dbReference type="GO" id="GO:0005886">
    <property type="term" value="C:plasma membrane"/>
    <property type="evidence" value="ECO:0007669"/>
    <property type="project" value="UniProtKB-SubCell"/>
</dbReference>
<keyword evidence="2" id="KW-1003">Cell membrane</keyword>
<proteinExistence type="predicted"/>
<feature type="transmembrane region" description="Helical" evidence="6">
    <location>
        <begin position="357"/>
        <end position="379"/>
    </location>
</feature>
<comment type="caution">
    <text evidence="8">The sequence shown here is derived from an EMBL/GenBank/DDBJ whole genome shotgun (WGS) entry which is preliminary data.</text>
</comment>
<evidence type="ECO:0000256" key="5">
    <source>
        <dbReference type="ARBA" id="ARBA00023136"/>
    </source>
</evidence>